<dbReference type="InterPro" id="IPR005234">
    <property type="entry name" value="ScpB_csome_segregation"/>
</dbReference>
<dbReference type="InterPro" id="IPR036388">
    <property type="entry name" value="WH-like_DNA-bd_sf"/>
</dbReference>
<evidence type="ECO:0000313" key="6">
    <source>
        <dbReference type="EMBL" id="MBW8688080.1"/>
    </source>
</evidence>
<feature type="compositionally biased region" description="Acidic residues" evidence="5">
    <location>
        <begin position="259"/>
        <end position="270"/>
    </location>
</feature>
<gene>
    <name evidence="6" type="primary">scpB</name>
    <name evidence="6" type="ORF">K1Y79_27335</name>
</gene>
<evidence type="ECO:0000256" key="5">
    <source>
        <dbReference type="SAM" id="MobiDB-lite"/>
    </source>
</evidence>
<feature type="compositionally biased region" description="Acidic residues" evidence="5">
    <location>
        <begin position="328"/>
        <end position="344"/>
    </location>
</feature>
<dbReference type="Proteomes" id="UP000812961">
    <property type="component" value="Unassembled WGS sequence"/>
</dbReference>
<comment type="caution">
    <text evidence="6">The sequence shown here is derived from an EMBL/GenBank/DDBJ whole genome shotgun (WGS) entry which is preliminary data.</text>
</comment>
<dbReference type="PANTHER" id="PTHR34298">
    <property type="entry name" value="SEGREGATION AND CONDENSATION PROTEIN B"/>
    <property type="match status" value="1"/>
</dbReference>
<evidence type="ECO:0000256" key="3">
    <source>
        <dbReference type="ARBA" id="ARBA00022829"/>
    </source>
</evidence>
<keyword evidence="7" id="KW-1185">Reference proteome</keyword>
<dbReference type="EMBL" id="JAICCF010000006">
    <property type="protein sequence ID" value="MBW8688080.1"/>
    <property type="molecule type" value="Genomic_DNA"/>
</dbReference>
<proteinExistence type="predicted"/>
<sequence>MEISQIIPHIESLIFAADRPLPLLDILDLLNNALAFLEDRATLEQVEASLEAIKEKYSTEFYAFEVKESGGGYQFLTKKEYYQTVAQLNGDKFLKRLSTAALETLAIVAYKQPISKGEIEHIRGVSTDYSIQKLLEKELIVITGRSENLPGKPLLYATSKAFMDYFGLNSPKDLPKLKEVFDDESIQPTLIGLQNDAETDEDGHNMVVSETGELVEQDTPANEDPQSSSAGNAGQPGPAANNKDGKPADMQAKLFLPFGDEEIPVQDDNQEAGSPDDTSPSPTSDNTSDTSAASTDDAGNNERPAPTMDEALAEEEDTTFGTPSLTPDEQEADESVTYATDEELAAFMESAADLGPKGDDDEDEEEDDEDEDLDGEDEELEDHDDGEEDEDDDDEDDEEDGEDEDLDDEDDELEDDADSEEDEEDDDEDDEDDADDEDLDDEDSRLEDDEDNDGNDDNDGSDDEPDGDNNRKANNRDKDDEEPGDDDIKDEDFNLDDDFNDEDGFDDDEEDDDDNNRRK</sequence>
<evidence type="ECO:0000313" key="7">
    <source>
        <dbReference type="Proteomes" id="UP000812961"/>
    </source>
</evidence>
<reference evidence="6 7" key="1">
    <citation type="submission" date="2021-08" db="EMBL/GenBank/DDBJ databases">
        <title>The genome sequence of Chitinophaga sp. B61.</title>
        <authorList>
            <person name="Zhang X."/>
        </authorList>
    </citation>
    <scope>NUCLEOTIDE SEQUENCE [LARGE SCALE GENOMIC DNA]</scope>
    <source>
        <strain evidence="6 7">B61</strain>
    </source>
</reference>
<dbReference type="NCBIfam" id="TIGR00281">
    <property type="entry name" value="SMC-Scp complex subunit ScpB"/>
    <property type="match status" value="1"/>
</dbReference>
<dbReference type="Gene3D" id="1.10.10.10">
    <property type="entry name" value="Winged helix-like DNA-binding domain superfamily/Winged helix DNA-binding domain"/>
    <property type="match status" value="2"/>
</dbReference>
<name>A0ABS7GLG5_9BACT</name>
<feature type="compositionally biased region" description="Basic and acidic residues" evidence="5">
    <location>
        <begin position="468"/>
        <end position="478"/>
    </location>
</feature>
<dbReference type="InterPro" id="IPR036390">
    <property type="entry name" value="WH_DNA-bd_sf"/>
</dbReference>
<dbReference type="RefSeq" id="WP_220253400.1">
    <property type="nucleotide sequence ID" value="NZ_JAICCF010000006.1"/>
</dbReference>
<dbReference type="Pfam" id="PF04079">
    <property type="entry name" value="SMC_ScpB"/>
    <property type="match status" value="1"/>
</dbReference>
<feature type="compositionally biased region" description="Low complexity" evidence="5">
    <location>
        <begin position="226"/>
        <end position="242"/>
    </location>
</feature>
<evidence type="ECO:0000256" key="2">
    <source>
        <dbReference type="ARBA" id="ARBA00022618"/>
    </source>
</evidence>
<keyword evidence="1" id="KW-0963">Cytoplasm</keyword>
<keyword evidence="4" id="KW-0131">Cell cycle</keyword>
<feature type="compositionally biased region" description="Acidic residues" evidence="5">
    <location>
        <begin position="479"/>
        <end position="519"/>
    </location>
</feature>
<evidence type="ECO:0000256" key="1">
    <source>
        <dbReference type="ARBA" id="ARBA00022490"/>
    </source>
</evidence>
<protein>
    <submittedName>
        <fullName evidence="6">SMC-Scp complex subunit ScpB</fullName>
    </submittedName>
</protein>
<dbReference type="PANTHER" id="PTHR34298:SF2">
    <property type="entry name" value="SEGREGATION AND CONDENSATION PROTEIN B"/>
    <property type="match status" value="1"/>
</dbReference>
<dbReference type="SUPFAM" id="SSF46785">
    <property type="entry name" value="Winged helix' DNA-binding domain"/>
    <property type="match status" value="2"/>
</dbReference>
<feature type="region of interest" description="Disordered" evidence="5">
    <location>
        <begin position="214"/>
        <end position="519"/>
    </location>
</feature>
<feature type="compositionally biased region" description="Acidic residues" evidence="5">
    <location>
        <begin position="359"/>
        <end position="467"/>
    </location>
</feature>
<keyword evidence="2" id="KW-0132">Cell division</keyword>
<feature type="compositionally biased region" description="Low complexity" evidence="5">
    <location>
        <begin position="275"/>
        <end position="298"/>
    </location>
</feature>
<evidence type="ECO:0000256" key="4">
    <source>
        <dbReference type="ARBA" id="ARBA00023306"/>
    </source>
</evidence>
<organism evidence="6 7">
    <name type="scientific">Chitinophaga rhizophila</name>
    <dbReference type="NCBI Taxonomy" id="2866212"/>
    <lineage>
        <taxon>Bacteria</taxon>
        <taxon>Pseudomonadati</taxon>
        <taxon>Bacteroidota</taxon>
        <taxon>Chitinophagia</taxon>
        <taxon>Chitinophagales</taxon>
        <taxon>Chitinophagaceae</taxon>
        <taxon>Chitinophaga</taxon>
    </lineage>
</organism>
<keyword evidence="3" id="KW-0159">Chromosome partition</keyword>
<accession>A0ABS7GLG5</accession>